<protein>
    <submittedName>
        <fullName evidence="2">Cupin</fullName>
    </submittedName>
</protein>
<dbReference type="RefSeq" id="WP_126380993.1">
    <property type="nucleotide sequence ID" value="NZ_AP017378.1"/>
</dbReference>
<evidence type="ECO:0000259" key="1">
    <source>
        <dbReference type="Pfam" id="PF07883"/>
    </source>
</evidence>
<organism evidence="2 3">
    <name type="scientific">Desulfovibrio ferrophilus</name>
    <dbReference type="NCBI Taxonomy" id="241368"/>
    <lineage>
        <taxon>Bacteria</taxon>
        <taxon>Pseudomonadati</taxon>
        <taxon>Thermodesulfobacteriota</taxon>
        <taxon>Desulfovibrionia</taxon>
        <taxon>Desulfovibrionales</taxon>
        <taxon>Desulfovibrionaceae</taxon>
        <taxon>Desulfovibrio</taxon>
    </lineage>
</organism>
<name>A0A2Z6B3B5_9BACT</name>
<evidence type="ECO:0000313" key="2">
    <source>
        <dbReference type="EMBL" id="BBD09997.1"/>
    </source>
</evidence>
<dbReference type="KEGG" id="dfl:DFE_3271"/>
<accession>A0A2Z6B3B5</accession>
<keyword evidence="3" id="KW-1185">Reference proteome</keyword>
<gene>
    <name evidence="2" type="ORF">DFE_3271</name>
</gene>
<dbReference type="Proteomes" id="UP000269883">
    <property type="component" value="Chromosome"/>
</dbReference>
<dbReference type="EMBL" id="AP017378">
    <property type="protein sequence ID" value="BBD09997.1"/>
    <property type="molecule type" value="Genomic_DNA"/>
</dbReference>
<dbReference type="SUPFAM" id="SSF51182">
    <property type="entry name" value="RmlC-like cupins"/>
    <property type="match status" value="1"/>
</dbReference>
<dbReference type="InterPro" id="IPR011051">
    <property type="entry name" value="RmlC_Cupin_sf"/>
</dbReference>
<dbReference type="AlphaFoldDB" id="A0A2Z6B3B5"/>
<dbReference type="OrthoDB" id="9791297at2"/>
<proteinExistence type="predicted"/>
<dbReference type="Pfam" id="PF07883">
    <property type="entry name" value="Cupin_2"/>
    <property type="match status" value="1"/>
</dbReference>
<reference evidence="2 3" key="1">
    <citation type="journal article" date="2018" name="Sci. Adv.">
        <title>Multi-heme cytochromes provide a pathway for survival in energy-limited environments.</title>
        <authorList>
            <person name="Deng X."/>
            <person name="Dohmae N."/>
            <person name="Nealson K.H."/>
            <person name="Hashimoto K."/>
            <person name="Okamoto A."/>
        </authorList>
    </citation>
    <scope>NUCLEOTIDE SEQUENCE [LARGE SCALE GENOMIC DNA]</scope>
    <source>
        <strain evidence="2 3">IS5</strain>
    </source>
</reference>
<evidence type="ECO:0000313" key="3">
    <source>
        <dbReference type="Proteomes" id="UP000269883"/>
    </source>
</evidence>
<sequence length="137" mass="15262">MIAKNVMDVAGVRIDKFPYKGEMHEVKGVTVRWLSKVGNDANGQPEYGLRHFTVEPGGLIPAHNHYYLQTLCIVSGQFECLSYDPDTNEPVDSKICGPGDWVYSESMEPHGMRNLSETEPGTFLCCICSVYGDQETI</sequence>
<dbReference type="InterPro" id="IPR013096">
    <property type="entry name" value="Cupin_2"/>
</dbReference>
<dbReference type="InterPro" id="IPR014710">
    <property type="entry name" value="RmlC-like_jellyroll"/>
</dbReference>
<feature type="domain" description="Cupin type-2" evidence="1">
    <location>
        <begin position="51"/>
        <end position="125"/>
    </location>
</feature>
<dbReference type="Gene3D" id="2.60.120.10">
    <property type="entry name" value="Jelly Rolls"/>
    <property type="match status" value="1"/>
</dbReference>